<organism evidence="1 2">
    <name type="scientific">Streptococcus suis (strain BM407)</name>
    <dbReference type="NCBI Taxonomy" id="568814"/>
    <lineage>
        <taxon>Bacteria</taxon>
        <taxon>Bacillati</taxon>
        <taxon>Bacillota</taxon>
        <taxon>Bacilli</taxon>
        <taxon>Lactobacillales</taxon>
        <taxon>Streptococcaceae</taxon>
        <taxon>Streptococcus</taxon>
    </lineage>
</organism>
<dbReference type="KEGG" id="ssb:SSUBM407_0051"/>
<reference evidence="1 2" key="1">
    <citation type="journal article" date="2009" name="PLoS ONE">
        <title>Rapid evolution of virulence and drug resistance in the emerging zoonotic pathogen Streptococcus suis.</title>
        <authorList>
            <person name="Holden M.T.G."/>
            <person name="Hauser H."/>
            <person name="Sanders M."/>
            <person name="Ngo T.H."/>
            <person name="Cherevach I."/>
            <person name="Cronin A."/>
            <person name="Goodhead I."/>
            <person name="Mungall K."/>
            <person name="Quail M.A."/>
            <person name="Price C."/>
            <person name="Rabbinowitsch E."/>
            <person name="Sharp S."/>
            <person name="Croucher N.J."/>
            <person name="Chieu T.B."/>
            <person name="Mai N.T.H."/>
            <person name="Diep T.S."/>
            <person name="Chinh N.T."/>
            <person name="Kehoe M."/>
            <person name="Leigh J.A."/>
            <person name="Ward P.N."/>
            <person name="Dowson C.G."/>
            <person name="Whatmore A.M."/>
            <person name="Chanter N."/>
            <person name="Iversen P."/>
            <person name="Gottschalk M."/>
            <person name="Slater J.D."/>
            <person name="Smith H.E."/>
            <person name="Spratt B.G."/>
            <person name="Xu J."/>
            <person name="Ye C."/>
            <person name="Bentley S."/>
            <person name="Barrell B.G."/>
            <person name="Schultsz C."/>
            <person name="Maskell D.J."/>
            <person name="Parkhill J."/>
        </authorList>
    </citation>
    <scope>NUCLEOTIDE SEQUENCE [LARGE SCALE GENOMIC DNA]</scope>
    <source>
        <strain evidence="1 2">BM407</strain>
    </source>
</reference>
<keyword evidence="2" id="KW-1185">Reference proteome</keyword>
<dbReference type="Proteomes" id="UP000009077">
    <property type="component" value="Chromosome"/>
</dbReference>
<dbReference type="PATRIC" id="fig|568814.3.peg.77"/>
<evidence type="ECO:0000313" key="2">
    <source>
        <dbReference type="Proteomes" id="UP000009077"/>
    </source>
</evidence>
<dbReference type="HOGENOM" id="CLU_3349356_0_0_9"/>
<gene>
    <name evidence="1" type="ordered locus">SSUBM407_0051</name>
</gene>
<name>A0A0H3MSL0_STRS4</name>
<proteinExistence type="predicted"/>
<accession>A0A0H3MSL0</accession>
<sequence length="37" mass="4547">MTHAEKVAFLKEFQENKRHTFRQLEQFAKISRTPDRK</sequence>
<evidence type="ECO:0000313" key="1">
    <source>
        <dbReference type="EMBL" id="CAZ54883.1"/>
    </source>
</evidence>
<dbReference type="AlphaFoldDB" id="A0A0H3MSL0"/>
<protein>
    <submittedName>
        <fullName evidence="1">Uncharacterized protein</fullName>
    </submittedName>
</protein>
<dbReference type="EMBL" id="FM252032">
    <property type="protein sequence ID" value="CAZ54883.1"/>
    <property type="molecule type" value="Genomic_DNA"/>
</dbReference>